<dbReference type="InterPro" id="IPR000679">
    <property type="entry name" value="Znf_GATA"/>
</dbReference>
<dbReference type="Proteomes" id="UP000823399">
    <property type="component" value="Unassembled WGS sequence"/>
</dbReference>
<dbReference type="PANTHER" id="PTHR10071:SF335">
    <property type="entry name" value="IRON-SENSING TRANSCRIPTIONAL REPRESSOR-RELATED"/>
    <property type="match status" value="1"/>
</dbReference>
<keyword evidence="2" id="KW-0479">Metal-binding</keyword>
<feature type="domain" description="GATA-type" evidence="11">
    <location>
        <begin position="59"/>
        <end position="99"/>
    </location>
</feature>
<proteinExistence type="predicted"/>
<dbReference type="GO" id="GO:0045944">
    <property type="term" value="P:positive regulation of transcription by RNA polymerase II"/>
    <property type="evidence" value="ECO:0007669"/>
    <property type="project" value="TreeGrafter"/>
</dbReference>
<keyword evidence="7" id="KW-0539">Nucleus</keyword>
<organism evidence="12 13">
    <name type="scientific">Suillus discolor</name>
    <dbReference type="NCBI Taxonomy" id="1912936"/>
    <lineage>
        <taxon>Eukaryota</taxon>
        <taxon>Fungi</taxon>
        <taxon>Dikarya</taxon>
        <taxon>Basidiomycota</taxon>
        <taxon>Agaricomycotina</taxon>
        <taxon>Agaricomycetes</taxon>
        <taxon>Agaricomycetidae</taxon>
        <taxon>Boletales</taxon>
        <taxon>Suillineae</taxon>
        <taxon>Suillaceae</taxon>
        <taxon>Suillus</taxon>
    </lineage>
</organism>
<dbReference type="OrthoDB" id="515401at2759"/>
<keyword evidence="3 8" id="KW-0863">Zinc-finger</keyword>
<dbReference type="AlphaFoldDB" id="A0A9P7F2G8"/>
<evidence type="ECO:0000256" key="1">
    <source>
        <dbReference type="ARBA" id="ARBA00004123"/>
    </source>
</evidence>
<feature type="non-terminal residue" evidence="12">
    <location>
        <position position="122"/>
    </location>
</feature>
<protein>
    <recommendedName>
        <fullName evidence="11">GATA-type domain-containing protein</fullName>
    </recommendedName>
</protein>
<evidence type="ECO:0000256" key="10">
    <source>
        <dbReference type="SAM" id="Phobius"/>
    </source>
</evidence>
<dbReference type="CDD" id="cd00202">
    <property type="entry name" value="ZnF_GATA"/>
    <property type="match status" value="1"/>
</dbReference>
<dbReference type="GeneID" id="64692839"/>
<keyword evidence="10" id="KW-0472">Membrane</keyword>
<feature type="region of interest" description="Disordered" evidence="9">
    <location>
        <begin position="98"/>
        <end position="122"/>
    </location>
</feature>
<dbReference type="Gene3D" id="3.30.50.10">
    <property type="entry name" value="Erythroid Transcription Factor GATA-1, subunit A"/>
    <property type="match status" value="1"/>
</dbReference>
<accession>A0A9P7F2G8</accession>
<dbReference type="GO" id="GO:0005634">
    <property type="term" value="C:nucleus"/>
    <property type="evidence" value="ECO:0007669"/>
    <property type="project" value="UniProtKB-SubCell"/>
</dbReference>
<keyword evidence="10" id="KW-1133">Transmembrane helix</keyword>
<keyword evidence="10" id="KW-0812">Transmembrane</keyword>
<evidence type="ECO:0000256" key="4">
    <source>
        <dbReference type="ARBA" id="ARBA00022833"/>
    </source>
</evidence>
<dbReference type="InterPro" id="IPR013088">
    <property type="entry name" value="Znf_NHR/GATA"/>
</dbReference>
<evidence type="ECO:0000256" key="3">
    <source>
        <dbReference type="ARBA" id="ARBA00022771"/>
    </source>
</evidence>
<evidence type="ECO:0000313" key="12">
    <source>
        <dbReference type="EMBL" id="KAG2102558.1"/>
    </source>
</evidence>
<evidence type="ECO:0000259" key="11">
    <source>
        <dbReference type="PROSITE" id="PS50114"/>
    </source>
</evidence>
<keyword evidence="5" id="KW-0805">Transcription regulation</keyword>
<keyword evidence="13" id="KW-1185">Reference proteome</keyword>
<name>A0A9P7F2G8_9AGAM</name>
<comment type="caution">
    <text evidence="12">The sequence shown here is derived from an EMBL/GenBank/DDBJ whole genome shotgun (WGS) entry which is preliminary data.</text>
</comment>
<dbReference type="SUPFAM" id="SSF57716">
    <property type="entry name" value="Glucocorticoid receptor-like (DNA-binding domain)"/>
    <property type="match status" value="1"/>
</dbReference>
<feature type="non-terminal residue" evidence="12">
    <location>
        <position position="1"/>
    </location>
</feature>
<evidence type="ECO:0000256" key="9">
    <source>
        <dbReference type="SAM" id="MobiDB-lite"/>
    </source>
</evidence>
<evidence type="ECO:0000313" key="13">
    <source>
        <dbReference type="Proteomes" id="UP000823399"/>
    </source>
</evidence>
<feature type="transmembrane region" description="Helical" evidence="10">
    <location>
        <begin position="28"/>
        <end position="52"/>
    </location>
</feature>
<gene>
    <name evidence="12" type="ORF">F5147DRAFT_560501</name>
</gene>
<evidence type="ECO:0000256" key="6">
    <source>
        <dbReference type="ARBA" id="ARBA00023163"/>
    </source>
</evidence>
<dbReference type="EMBL" id="JABBWM010000047">
    <property type="protein sequence ID" value="KAG2102558.1"/>
    <property type="molecule type" value="Genomic_DNA"/>
</dbReference>
<evidence type="ECO:0000256" key="8">
    <source>
        <dbReference type="PROSITE-ProRule" id="PRU00094"/>
    </source>
</evidence>
<keyword evidence="4" id="KW-0862">Zinc</keyword>
<evidence type="ECO:0000256" key="5">
    <source>
        <dbReference type="ARBA" id="ARBA00023015"/>
    </source>
</evidence>
<dbReference type="GO" id="GO:0000122">
    <property type="term" value="P:negative regulation of transcription by RNA polymerase II"/>
    <property type="evidence" value="ECO:0007669"/>
    <property type="project" value="TreeGrafter"/>
</dbReference>
<sequence>HACGLYCKLHKCPRPKSMHASHGEGRRGWCVIFGFCIVHAVLGCSTTAFFFFCDTVLVATPLWRKDDEGKTICNVCGLYYKLHGSACPISMKSDIIRKRSRHDTRAQRSSLIEPPSTSNTPG</sequence>
<dbReference type="SMART" id="SM00401">
    <property type="entry name" value="ZnF_GATA"/>
    <property type="match status" value="1"/>
</dbReference>
<dbReference type="RefSeq" id="XP_041290236.1">
    <property type="nucleotide sequence ID" value="XM_041430580.1"/>
</dbReference>
<dbReference type="Pfam" id="PF00320">
    <property type="entry name" value="GATA"/>
    <property type="match status" value="1"/>
</dbReference>
<feature type="domain" description="GATA-type" evidence="11">
    <location>
        <begin position="1"/>
        <end position="27"/>
    </location>
</feature>
<comment type="subcellular location">
    <subcellularLocation>
        <location evidence="1">Nucleus</location>
    </subcellularLocation>
</comment>
<dbReference type="InterPro" id="IPR039355">
    <property type="entry name" value="Transcription_factor_GATA"/>
</dbReference>
<dbReference type="GO" id="GO:0000978">
    <property type="term" value="F:RNA polymerase II cis-regulatory region sequence-specific DNA binding"/>
    <property type="evidence" value="ECO:0007669"/>
    <property type="project" value="TreeGrafter"/>
</dbReference>
<feature type="compositionally biased region" description="Polar residues" evidence="9">
    <location>
        <begin position="107"/>
        <end position="122"/>
    </location>
</feature>
<evidence type="ECO:0000256" key="7">
    <source>
        <dbReference type="ARBA" id="ARBA00023242"/>
    </source>
</evidence>
<evidence type="ECO:0000256" key="2">
    <source>
        <dbReference type="ARBA" id="ARBA00022723"/>
    </source>
</evidence>
<dbReference type="PROSITE" id="PS50114">
    <property type="entry name" value="GATA_ZN_FINGER_2"/>
    <property type="match status" value="2"/>
</dbReference>
<dbReference type="GO" id="GO:0000981">
    <property type="term" value="F:DNA-binding transcription factor activity, RNA polymerase II-specific"/>
    <property type="evidence" value="ECO:0007669"/>
    <property type="project" value="TreeGrafter"/>
</dbReference>
<dbReference type="PANTHER" id="PTHR10071">
    <property type="entry name" value="TRANSCRIPTION FACTOR GATA FAMILY MEMBER"/>
    <property type="match status" value="1"/>
</dbReference>
<keyword evidence="6" id="KW-0804">Transcription</keyword>
<reference evidence="12" key="1">
    <citation type="journal article" date="2020" name="New Phytol.">
        <title>Comparative genomics reveals dynamic genome evolution in host specialist ectomycorrhizal fungi.</title>
        <authorList>
            <person name="Lofgren L.A."/>
            <person name="Nguyen N.H."/>
            <person name="Vilgalys R."/>
            <person name="Ruytinx J."/>
            <person name="Liao H.L."/>
            <person name="Branco S."/>
            <person name="Kuo A."/>
            <person name="LaButti K."/>
            <person name="Lipzen A."/>
            <person name="Andreopoulos W."/>
            <person name="Pangilinan J."/>
            <person name="Riley R."/>
            <person name="Hundley H."/>
            <person name="Na H."/>
            <person name="Barry K."/>
            <person name="Grigoriev I.V."/>
            <person name="Stajich J.E."/>
            <person name="Kennedy P.G."/>
        </authorList>
    </citation>
    <scope>NUCLEOTIDE SEQUENCE</scope>
    <source>
        <strain evidence="12">FC423</strain>
    </source>
</reference>
<dbReference type="GO" id="GO:0008270">
    <property type="term" value="F:zinc ion binding"/>
    <property type="evidence" value="ECO:0007669"/>
    <property type="project" value="UniProtKB-KW"/>
</dbReference>